<dbReference type="PANTHER" id="PTHR33545:SF5">
    <property type="entry name" value="UPF0750 MEMBRANE PROTEIN YITT"/>
    <property type="match status" value="1"/>
</dbReference>
<keyword evidence="4 6" id="KW-1133">Transmembrane helix</keyword>
<dbReference type="PANTHER" id="PTHR33545">
    <property type="entry name" value="UPF0750 MEMBRANE PROTEIN YITT-RELATED"/>
    <property type="match status" value="1"/>
</dbReference>
<dbReference type="Gene3D" id="3.30.70.120">
    <property type="match status" value="1"/>
</dbReference>
<feature type="transmembrane region" description="Helical" evidence="6">
    <location>
        <begin position="51"/>
        <end position="72"/>
    </location>
</feature>
<accession>A0AAX2AB64</accession>
<evidence type="ECO:0000259" key="7">
    <source>
        <dbReference type="Pfam" id="PF10035"/>
    </source>
</evidence>
<protein>
    <submittedName>
        <fullName evidence="9">Membrane protein</fullName>
    </submittedName>
    <submittedName>
        <fullName evidence="8">Membrane-anchored protein, YitT family (DUF161, DUF2179 domains)</fullName>
    </submittedName>
</protein>
<dbReference type="InterPro" id="IPR051461">
    <property type="entry name" value="UPF0750_membrane"/>
</dbReference>
<evidence type="ECO:0000313" key="9">
    <source>
        <dbReference type="EMBL" id="RXK10528.1"/>
    </source>
</evidence>
<dbReference type="InterPro" id="IPR015867">
    <property type="entry name" value="N-reg_PII/ATP_PRibTrfase_C"/>
</dbReference>
<evidence type="ECO:0000313" key="11">
    <source>
        <dbReference type="Proteomes" id="UP000289193"/>
    </source>
</evidence>
<evidence type="ECO:0000256" key="5">
    <source>
        <dbReference type="ARBA" id="ARBA00023136"/>
    </source>
</evidence>
<keyword evidence="11" id="KW-1185">Reference proteome</keyword>
<dbReference type="Pfam" id="PF02588">
    <property type="entry name" value="YitT_membrane"/>
    <property type="match status" value="1"/>
</dbReference>
<keyword evidence="2" id="KW-1003">Cell membrane</keyword>
<feature type="transmembrane region" description="Helical" evidence="6">
    <location>
        <begin position="112"/>
        <end position="130"/>
    </location>
</feature>
<dbReference type="Proteomes" id="UP000289193">
    <property type="component" value="Unassembled WGS sequence"/>
</dbReference>
<gene>
    <name evidence="8" type="ORF">ABIV_1555</name>
    <name evidence="9" type="ORF">CRV05_04420</name>
</gene>
<name>A0AAX2AB64_9BACT</name>
<keyword evidence="3 6" id="KW-0812">Transmembrane</keyword>
<proteinExistence type="predicted"/>
<feature type="transmembrane region" description="Helical" evidence="6">
    <location>
        <begin position="12"/>
        <end position="31"/>
    </location>
</feature>
<organism evidence="9 11">
    <name type="scientific">Halarcobacter bivalviorum</name>
    <dbReference type="NCBI Taxonomy" id="663364"/>
    <lineage>
        <taxon>Bacteria</taxon>
        <taxon>Pseudomonadati</taxon>
        <taxon>Campylobacterota</taxon>
        <taxon>Epsilonproteobacteria</taxon>
        <taxon>Campylobacterales</taxon>
        <taxon>Arcobacteraceae</taxon>
        <taxon>Halarcobacter</taxon>
    </lineage>
</organism>
<dbReference type="AlphaFoldDB" id="A0AAX2AB64"/>
<feature type="transmembrane region" description="Helical" evidence="6">
    <location>
        <begin position="151"/>
        <end position="172"/>
    </location>
</feature>
<feature type="transmembrane region" description="Helical" evidence="6">
    <location>
        <begin position="79"/>
        <end position="97"/>
    </location>
</feature>
<dbReference type="EMBL" id="PDKM01000002">
    <property type="protein sequence ID" value="RXK10528.1"/>
    <property type="molecule type" value="Genomic_DNA"/>
</dbReference>
<comment type="subcellular location">
    <subcellularLocation>
        <location evidence="1">Cell membrane</location>
        <topology evidence="1">Multi-pass membrane protein</topology>
    </subcellularLocation>
</comment>
<dbReference type="InterPro" id="IPR003740">
    <property type="entry name" value="YitT"/>
</dbReference>
<evidence type="ECO:0000256" key="1">
    <source>
        <dbReference type="ARBA" id="ARBA00004651"/>
    </source>
</evidence>
<feature type="domain" description="DUF2179" evidence="7">
    <location>
        <begin position="228"/>
        <end position="280"/>
    </location>
</feature>
<dbReference type="PIRSF" id="PIRSF006483">
    <property type="entry name" value="Membrane_protein_YitT"/>
    <property type="match status" value="1"/>
</dbReference>
<dbReference type="Pfam" id="PF10035">
    <property type="entry name" value="DUF2179"/>
    <property type="match status" value="1"/>
</dbReference>
<evidence type="ECO:0000313" key="10">
    <source>
        <dbReference type="Proteomes" id="UP000253850"/>
    </source>
</evidence>
<dbReference type="InterPro" id="IPR019264">
    <property type="entry name" value="DUF2179"/>
</dbReference>
<keyword evidence="5 6" id="KW-0472">Membrane</keyword>
<dbReference type="Proteomes" id="UP000253850">
    <property type="component" value="Chromosome"/>
</dbReference>
<dbReference type="GO" id="GO:0005886">
    <property type="term" value="C:plasma membrane"/>
    <property type="evidence" value="ECO:0007669"/>
    <property type="project" value="UniProtKB-SubCell"/>
</dbReference>
<evidence type="ECO:0000256" key="4">
    <source>
        <dbReference type="ARBA" id="ARBA00022989"/>
    </source>
</evidence>
<evidence type="ECO:0000313" key="8">
    <source>
        <dbReference type="EMBL" id="AXH12548.1"/>
    </source>
</evidence>
<reference evidence="9 11" key="1">
    <citation type="submission" date="2017-10" db="EMBL/GenBank/DDBJ databases">
        <title>Genomics of the genus Arcobacter.</title>
        <authorList>
            <person name="Perez-Cataluna A."/>
            <person name="Figueras M.J."/>
        </authorList>
    </citation>
    <scope>NUCLEOTIDE SEQUENCE [LARGE SCALE GENOMIC DNA]</scope>
    <source>
        <strain evidence="9 11">CECT 7835</strain>
    </source>
</reference>
<evidence type="ECO:0000256" key="2">
    <source>
        <dbReference type="ARBA" id="ARBA00022475"/>
    </source>
</evidence>
<evidence type="ECO:0000256" key="6">
    <source>
        <dbReference type="SAM" id="Phobius"/>
    </source>
</evidence>
<reference evidence="8 10" key="2">
    <citation type="submission" date="2018-07" db="EMBL/GenBank/DDBJ databases">
        <title>Complete genome of the Arcobacter bivalviorum type strain LMG 26154.</title>
        <authorList>
            <person name="Miller W.G."/>
            <person name="Yee E."/>
            <person name="Bono J.L."/>
        </authorList>
    </citation>
    <scope>NUCLEOTIDE SEQUENCE [LARGE SCALE GENOMIC DNA]</scope>
    <source>
        <strain evidence="8 10">LMG 26154</strain>
    </source>
</reference>
<dbReference type="RefSeq" id="WP_114839375.1">
    <property type="nucleotide sequence ID" value="NZ_CP031217.1"/>
</dbReference>
<evidence type="ECO:0000256" key="3">
    <source>
        <dbReference type="ARBA" id="ARBA00022692"/>
    </source>
</evidence>
<dbReference type="KEGG" id="hbv:ABIV_1555"/>
<sequence>MKEFNLNQELKNYAYIVFASIILALGIVGFFSPNKIITGGTAGLALLLHYITPFTIGTLITAVNLPLVIIGWKYLGKMFAIRTVITILIISLAIDFFDKVVNLNPFILEMPLASIFGGIFIGVGLALVIKGNSSAGGSTIVARIVASKTEIKPGTVILVIDSLIILSSLFIFEDTARVLYSIVSIYITTRIIDTILTGRLNKKVVYLVSKKTDELKKKITEQLGPEGTIIKGDGLFEGQDKRMILLIVEVNKLQVLRQMLKETDPEEGFLIITEATEMLGRGH</sequence>
<dbReference type="EMBL" id="CP031217">
    <property type="protein sequence ID" value="AXH12548.1"/>
    <property type="molecule type" value="Genomic_DNA"/>
</dbReference>